<gene>
    <name evidence="3" type="primary">xre_2</name>
    <name evidence="3" type="ORF">D8786_01610</name>
</gene>
<evidence type="ECO:0000313" key="3">
    <source>
        <dbReference type="EMBL" id="RSJ99624.1"/>
    </source>
</evidence>
<sequence length="150" mass="17995">MNRLKELRKEKGDTQEVVAKAMGVTRRGYQKWENEESQIKPEKAKQLADYFGVSVGYLLNYSNNKKDPFDGYIPTPREYRSWQEFDYMQLSKTDLDFYDYEKLRKHLEPFALELMLNYFFCTDDERELLRTIAKKFAKKDAVSFKKNNDK</sequence>
<dbReference type="CDD" id="cd00093">
    <property type="entry name" value="HTH_XRE"/>
    <property type="match status" value="1"/>
</dbReference>
<organism evidence="3 4">
    <name type="scientific">Streptococcus mitis</name>
    <dbReference type="NCBI Taxonomy" id="28037"/>
    <lineage>
        <taxon>Bacteria</taxon>
        <taxon>Bacillati</taxon>
        <taxon>Bacillota</taxon>
        <taxon>Bacilli</taxon>
        <taxon>Lactobacillales</taxon>
        <taxon>Streptococcaceae</taxon>
        <taxon>Streptococcus</taxon>
        <taxon>Streptococcus mitis group</taxon>
    </lineage>
</organism>
<proteinExistence type="predicted"/>
<dbReference type="PROSITE" id="PS50943">
    <property type="entry name" value="HTH_CROC1"/>
    <property type="match status" value="1"/>
</dbReference>
<keyword evidence="1" id="KW-0238">DNA-binding</keyword>
<dbReference type="GO" id="GO:0003677">
    <property type="term" value="F:DNA binding"/>
    <property type="evidence" value="ECO:0007669"/>
    <property type="project" value="UniProtKB-KW"/>
</dbReference>
<evidence type="ECO:0000256" key="1">
    <source>
        <dbReference type="ARBA" id="ARBA00023125"/>
    </source>
</evidence>
<dbReference type="InterPro" id="IPR001387">
    <property type="entry name" value="Cro/C1-type_HTH"/>
</dbReference>
<dbReference type="SUPFAM" id="SSF47413">
    <property type="entry name" value="lambda repressor-like DNA-binding domains"/>
    <property type="match status" value="1"/>
</dbReference>
<dbReference type="EMBL" id="RJPY01000001">
    <property type="protein sequence ID" value="RSJ99624.1"/>
    <property type="molecule type" value="Genomic_DNA"/>
</dbReference>
<accession>A0A3R9LXZ2</accession>
<dbReference type="PANTHER" id="PTHR46558">
    <property type="entry name" value="TRACRIPTIONAL REGULATORY PROTEIN-RELATED-RELATED"/>
    <property type="match status" value="1"/>
</dbReference>
<dbReference type="SMART" id="SM00530">
    <property type="entry name" value="HTH_XRE"/>
    <property type="match status" value="1"/>
</dbReference>
<name>A0A3R9LXZ2_STRMT</name>
<reference evidence="3 4" key="1">
    <citation type="submission" date="2018-11" db="EMBL/GenBank/DDBJ databases">
        <title>Species Designations Belie Phenotypic and Genotypic Heterogeneity in Oral Streptococci.</title>
        <authorList>
            <person name="Velsko I."/>
        </authorList>
    </citation>
    <scope>NUCLEOTIDE SEQUENCE [LARGE SCALE GENOMIC DNA]</scope>
    <source>
        <strain evidence="3 4">BCC08</strain>
    </source>
</reference>
<dbReference type="Gene3D" id="1.10.260.40">
    <property type="entry name" value="lambda repressor-like DNA-binding domains"/>
    <property type="match status" value="1"/>
</dbReference>
<feature type="domain" description="HTH cro/C1-type" evidence="2">
    <location>
        <begin position="4"/>
        <end position="58"/>
    </location>
</feature>
<dbReference type="Pfam" id="PF01381">
    <property type="entry name" value="HTH_3"/>
    <property type="match status" value="1"/>
</dbReference>
<evidence type="ECO:0000259" key="2">
    <source>
        <dbReference type="PROSITE" id="PS50943"/>
    </source>
</evidence>
<evidence type="ECO:0000313" key="4">
    <source>
        <dbReference type="Proteomes" id="UP000277773"/>
    </source>
</evidence>
<protein>
    <submittedName>
        <fullName evidence="3">HTH-type transcriptional regulator Xre</fullName>
    </submittedName>
</protein>
<dbReference type="RefSeq" id="WP_094752978.1">
    <property type="nucleotide sequence ID" value="NZ_RJPY01000001.1"/>
</dbReference>
<dbReference type="PANTHER" id="PTHR46558:SF11">
    <property type="entry name" value="HTH-TYPE TRANSCRIPTIONAL REGULATOR XRE"/>
    <property type="match status" value="1"/>
</dbReference>
<dbReference type="AlphaFoldDB" id="A0A3R9LXZ2"/>
<dbReference type="Proteomes" id="UP000277773">
    <property type="component" value="Unassembled WGS sequence"/>
</dbReference>
<comment type="caution">
    <text evidence="3">The sequence shown here is derived from an EMBL/GenBank/DDBJ whole genome shotgun (WGS) entry which is preliminary data.</text>
</comment>
<dbReference type="InterPro" id="IPR010982">
    <property type="entry name" value="Lambda_DNA-bd_dom_sf"/>
</dbReference>